<dbReference type="Gene3D" id="2.40.160.200">
    <property type="entry name" value="LURP1-related"/>
    <property type="match status" value="1"/>
</dbReference>
<sequence>MGAPGFHPLLENNTLVIRQTRTFLRDDFFIFDTHGRKIATIVESGSELKKLLGFSRRFHVAEIDEAGSIREPLFQVSDPYDFFGDTFEISSCPDGGHLASVRRKLISLTARLTLTVEGLGNVDIDGGFMAFDFTLRAGSREIARIDKKWNGLAKEFFGKQIYALHLSPQLDSRQRMAVIGSVLTIDLVKSKAKSFGQSFFD</sequence>
<protein>
    <recommendedName>
        <fullName evidence="4">Scramblase</fullName>
    </recommendedName>
</protein>
<dbReference type="STRING" id="1408189.CLAC_03860"/>
<dbReference type="KEGG" id="clw:CLAC_03860"/>
<evidence type="ECO:0008006" key="4">
    <source>
        <dbReference type="Google" id="ProtNLM"/>
    </source>
</evidence>
<reference evidence="2 3" key="1">
    <citation type="submission" date="2013-10" db="EMBL/GenBank/DDBJ databases">
        <title>Complete genome sequence of Corynebacterium lactis DSM 45799(T), isolated from raw cow milk.</title>
        <authorList>
            <person name="Ruckert C."/>
            <person name="Albersmeier A."/>
            <person name="Lipski A."/>
            <person name="Kalinowski J."/>
        </authorList>
    </citation>
    <scope>NUCLEOTIDE SEQUENCE [LARGE SCALE GENOMIC DNA]</scope>
    <source>
        <strain evidence="2 3">RW2-5</strain>
    </source>
</reference>
<evidence type="ECO:0000256" key="1">
    <source>
        <dbReference type="ARBA" id="ARBA00005437"/>
    </source>
</evidence>
<dbReference type="SUPFAM" id="SSF54518">
    <property type="entry name" value="Tubby C-terminal domain-like"/>
    <property type="match status" value="1"/>
</dbReference>
<proteinExistence type="inferred from homology"/>
<organism evidence="2 3">
    <name type="scientific">Corynebacterium lactis RW2-5</name>
    <dbReference type="NCBI Taxonomy" id="1408189"/>
    <lineage>
        <taxon>Bacteria</taxon>
        <taxon>Bacillati</taxon>
        <taxon>Actinomycetota</taxon>
        <taxon>Actinomycetes</taxon>
        <taxon>Mycobacteriales</taxon>
        <taxon>Corynebacteriaceae</taxon>
        <taxon>Corynebacterium</taxon>
    </lineage>
</organism>
<dbReference type="AlphaFoldDB" id="A0A0K2H3E9"/>
<dbReference type="Proteomes" id="UP000058446">
    <property type="component" value="Chromosome"/>
</dbReference>
<dbReference type="OrthoDB" id="4412702at2"/>
<comment type="similarity">
    <text evidence="1">Belongs to the LOR family.</text>
</comment>
<dbReference type="RefSeq" id="WP_053411766.1">
    <property type="nucleotide sequence ID" value="NZ_CP006841.1"/>
</dbReference>
<accession>A0A0K2H3E9</accession>
<keyword evidence="3" id="KW-1185">Reference proteome</keyword>
<dbReference type="InterPro" id="IPR007612">
    <property type="entry name" value="LOR"/>
</dbReference>
<dbReference type="InterPro" id="IPR038595">
    <property type="entry name" value="LOR_sf"/>
</dbReference>
<dbReference type="GO" id="GO:0017128">
    <property type="term" value="F:phospholipid scramblase activity"/>
    <property type="evidence" value="ECO:0007669"/>
    <property type="project" value="InterPro"/>
</dbReference>
<evidence type="ECO:0000313" key="3">
    <source>
        <dbReference type="Proteomes" id="UP000058446"/>
    </source>
</evidence>
<name>A0A0K2H3E9_9CORY</name>
<dbReference type="Pfam" id="PF04525">
    <property type="entry name" value="LOR"/>
    <property type="match status" value="1"/>
</dbReference>
<gene>
    <name evidence="2" type="ORF">CLAC_03860</name>
</gene>
<dbReference type="EMBL" id="CP006841">
    <property type="protein sequence ID" value="ALA68468.1"/>
    <property type="molecule type" value="Genomic_DNA"/>
</dbReference>
<evidence type="ECO:0000313" key="2">
    <source>
        <dbReference type="EMBL" id="ALA68468.1"/>
    </source>
</evidence>
<dbReference type="InterPro" id="IPR025659">
    <property type="entry name" value="Tubby-like_C"/>
</dbReference>
<dbReference type="PATRIC" id="fig|1408189.4.peg.771"/>